<protein>
    <submittedName>
        <fullName evidence="1">SAM-dependent methyltransferase</fullName>
    </submittedName>
</protein>
<dbReference type="Proteomes" id="UP001161390">
    <property type="component" value="Unassembled WGS sequence"/>
</dbReference>
<evidence type="ECO:0000313" key="1">
    <source>
        <dbReference type="EMBL" id="GLQ19653.1"/>
    </source>
</evidence>
<comment type="caution">
    <text evidence="1">The sequence shown here is derived from an EMBL/GenBank/DDBJ whole genome shotgun (WGS) entry which is preliminary data.</text>
</comment>
<dbReference type="PANTHER" id="PTHR20974:SF0">
    <property type="entry name" value="UPF0585 PROTEIN CG18661"/>
    <property type="match status" value="1"/>
</dbReference>
<keyword evidence="1" id="KW-0808">Transferase</keyword>
<dbReference type="SUPFAM" id="SSF53335">
    <property type="entry name" value="S-adenosyl-L-methionine-dependent methyltransferases"/>
    <property type="match status" value="1"/>
</dbReference>
<proteinExistence type="predicted"/>
<dbReference type="Gene3D" id="3.40.50.150">
    <property type="entry name" value="Vaccinia Virus protein VP39"/>
    <property type="match status" value="1"/>
</dbReference>
<dbReference type="GO" id="GO:0032259">
    <property type="term" value="P:methylation"/>
    <property type="evidence" value="ECO:0007669"/>
    <property type="project" value="UniProtKB-KW"/>
</dbReference>
<gene>
    <name evidence="1" type="ORF">GCM10007854_06080</name>
</gene>
<dbReference type="PANTHER" id="PTHR20974">
    <property type="entry name" value="UPF0585 PROTEIN CG18661"/>
    <property type="match status" value="1"/>
</dbReference>
<name>A0ABQ5UWI2_9PROT</name>
<reference evidence="1" key="2">
    <citation type="submission" date="2023-01" db="EMBL/GenBank/DDBJ databases">
        <title>Draft genome sequence of Algimonas porphyrae strain NBRC 108216.</title>
        <authorList>
            <person name="Sun Q."/>
            <person name="Mori K."/>
        </authorList>
    </citation>
    <scope>NUCLEOTIDE SEQUENCE</scope>
    <source>
        <strain evidence="1">NBRC 108216</strain>
    </source>
</reference>
<dbReference type="GO" id="GO:0008168">
    <property type="term" value="F:methyltransferase activity"/>
    <property type="evidence" value="ECO:0007669"/>
    <property type="project" value="UniProtKB-KW"/>
</dbReference>
<dbReference type="InterPro" id="IPR029063">
    <property type="entry name" value="SAM-dependent_MTases_sf"/>
</dbReference>
<keyword evidence="1" id="KW-0489">Methyltransferase</keyword>
<dbReference type="Pfam" id="PF06080">
    <property type="entry name" value="DUF938"/>
    <property type="match status" value="1"/>
</dbReference>
<sequence>MNDRPIALEDRDRDGDRLFSPSAGRNKAVIAARLSDWLPDAATVLEVGSGTGEHGAALGDLRTDVIWQYSDPDPASRRSQNAWAHEGWPAALALDLTQSDWWQDLGRYDAVFSANMIHIAPIEAAHGLAQGASECSDMVILYGPFLFGEASAPSNLDFDASLKRRDPRWGVRDLQLVKYIFEDVGFSRLESFDMPRNNHLVRLSRR</sequence>
<evidence type="ECO:0000313" key="2">
    <source>
        <dbReference type="Proteomes" id="UP001161390"/>
    </source>
</evidence>
<reference evidence="1" key="1">
    <citation type="journal article" date="2014" name="Int. J. Syst. Evol. Microbiol.">
        <title>Complete genome of a new Firmicutes species belonging to the dominant human colonic microbiota ('Ruminococcus bicirculans') reveals two chromosomes and a selective capacity to utilize plant glucans.</title>
        <authorList>
            <consortium name="NISC Comparative Sequencing Program"/>
            <person name="Wegmann U."/>
            <person name="Louis P."/>
            <person name="Goesmann A."/>
            <person name="Henrissat B."/>
            <person name="Duncan S.H."/>
            <person name="Flint H.J."/>
        </authorList>
    </citation>
    <scope>NUCLEOTIDE SEQUENCE</scope>
    <source>
        <strain evidence="1">NBRC 108216</strain>
    </source>
</reference>
<keyword evidence="2" id="KW-1185">Reference proteome</keyword>
<dbReference type="EMBL" id="BSNJ01000001">
    <property type="protein sequence ID" value="GLQ19653.1"/>
    <property type="molecule type" value="Genomic_DNA"/>
</dbReference>
<accession>A0ABQ5UWI2</accession>
<organism evidence="1 2">
    <name type="scientific">Algimonas porphyrae</name>
    <dbReference type="NCBI Taxonomy" id="1128113"/>
    <lineage>
        <taxon>Bacteria</taxon>
        <taxon>Pseudomonadati</taxon>
        <taxon>Pseudomonadota</taxon>
        <taxon>Alphaproteobacteria</taxon>
        <taxon>Maricaulales</taxon>
        <taxon>Robiginitomaculaceae</taxon>
        <taxon>Algimonas</taxon>
    </lineage>
</organism>
<dbReference type="RefSeq" id="WP_284369488.1">
    <property type="nucleotide sequence ID" value="NZ_BSNJ01000001.1"/>
</dbReference>
<dbReference type="InterPro" id="IPR010342">
    <property type="entry name" value="DUF938"/>
</dbReference>